<dbReference type="RefSeq" id="XP_011398803.1">
    <property type="nucleotide sequence ID" value="XM_011400501.1"/>
</dbReference>
<evidence type="ECO:0000256" key="1">
    <source>
        <dbReference type="SAM" id="MobiDB-lite"/>
    </source>
</evidence>
<keyword evidence="3" id="KW-1185">Reference proteome</keyword>
<accession>A0A087SJK3</accession>
<protein>
    <submittedName>
        <fullName evidence="2">Uncharacterized protein</fullName>
    </submittedName>
</protein>
<name>A0A087SJK3_AUXPR</name>
<proteinExistence type="predicted"/>
<dbReference type="Proteomes" id="UP000028924">
    <property type="component" value="Unassembled WGS sequence"/>
</dbReference>
<dbReference type="KEGG" id="apro:F751_4159"/>
<dbReference type="GeneID" id="23615550"/>
<feature type="region of interest" description="Disordered" evidence="1">
    <location>
        <begin position="30"/>
        <end position="51"/>
    </location>
</feature>
<dbReference type="EMBL" id="KL662124">
    <property type="protein sequence ID" value="KFM25907.1"/>
    <property type="molecule type" value="Genomic_DNA"/>
</dbReference>
<gene>
    <name evidence="2" type="ORF">F751_4159</name>
</gene>
<dbReference type="AlphaFoldDB" id="A0A087SJK3"/>
<sequence>MVVGVLAIVPSSPTWGSCLAKPSPLSQCAAPLTPNADPGWGQAPHPSPALY</sequence>
<evidence type="ECO:0000313" key="3">
    <source>
        <dbReference type="Proteomes" id="UP000028924"/>
    </source>
</evidence>
<evidence type="ECO:0000313" key="2">
    <source>
        <dbReference type="EMBL" id="KFM25907.1"/>
    </source>
</evidence>
<organism evidence="2 3">
    <name type="scientific">Auxenochlorella protothecoides</name>
    <name type="common">Green microalga</name>
    <name type="synonym">Chlorella protothecoides</name>
    <dbReference type="NCBI Taxonomy" id="3075"/>
    <lineage>
        <taxon>Eukaryota</taxon>
        <taxon>Viridiplantae</taxon>
        <taxon>Chlorophyta</taxon>
        <taxon>core chlorophytes</taxon>
        <taxon>Trebouxiophyceae</taxon>
        <taxon>Chlorellales</taxon>
        <taxon>Chlorellaceae</taxon>
        <taxon>Auxenochlorella</taxon>
    </lineage>
</organism>
<reference evidence="2 3" key="1">
    <citation type="journal article" date="2014" name="BMC Genomics">
        <title>Oil accumulation mechanisms of the oleaginous microalga Chlorella protothecoides revealed through its genome, transcriptomes, and proteomes.</title>
        <authorList>
            <person name="Gao C."/>
            <person name="Wang Y."/>
            <person name="Shen Y."/>
            <person name="Yan D."/>
            <person name="He X."/>
            <person name="Dai J."/>
            <person name="Wu Q."/>
        </authorList>
    </citation>
    <scope>NUCLEOTIDE SEQUENCE [LARGE SCALE GENOMIC DNA]</scope>
    <source>
        <strain evidence="2 3">0710</strain>
    </source>
</reference>